<gene>
    <name evidence="3" type="ORF">DPQ25_09305</name>
</gene>
<evidence type="ECO:0000259" key="1">
    <source>
        <dbReference type="Pfam" id="PF14606"/>
    </source>
</evidence>
<protein>
    <recommendedName>
        <fullName evidence="5">Hydrolase</fullName>
    </recommendedName>
</protein>
<sequence>MAKIEEIDQNFKETQVETHDDVIFYSCLQEPFQIYGLLLPESAGSSFLRIPARVAEGINQDVAALNHNTAGGRVRFRTNSPYIAIRAKMDFIYRASHITLTGSAGFDLYYDEGKGMIYAGTFIPPYDLSSTFNSLLELDSVSEREIMINFPLYSGVQSLEIGLQSGSTVNIGREYQYKTPVVYYGSSITQGGCASRPGNAYQSILSRKLDCDYINLGFSGSAKGEDLMADYIAGLPMSVFVYDYDHNAPEVRHLSNTHERMFLRIREQNPELPVIMVSRPKVRLSEAEKQRLEIIETTFQNALKRGDHHVYFIDGSKLLLKFGGDGGTVDNCHPNDLGFMCMAEGIGAVLKEALLTA</sequence>
<evidence type="ECO:0000313" key="4">
    <source>
        <dbReference type="Proteomes" id="UP000249377"/>
    </source>
</evidence>
<comment type="caution">
    <text evidence="3">The sequence shown here is derived from an EMBL/GenBank/DDBJ whole genome shotgun (WGS) entry which is preliminary data.</text>
</comment>
<dbReference type="Gene3D" id="3.40.50.1110">
    <property type="entry name" value="SGNH hydrolase"/>
    <property type="match status" value="1"/>
</dbReference>
<dbReference type="RefSeq" id="WP_112332892.1">
    <property type="nucleotide sequence ID" value="NZ_QLYR01000005.1"/>
</dbReference>
<dbReference type="EMBL" id="QLYR01000005">
    <property type="protein sequence ID" value="RAQ28509.1"/>
    <property type="molecule type" value="Genomic_DNA"/>
</dbReference>
<dbReference type="InterPro" id="IPR013830">
    <property type="entry name" value="SGNH_hydro"/>
</dbReference>
<name>A0A328UB12_9FIRM</name>
<dbReference type="SUPFAM" id="SSF52266">
    <property type="entry name" value="SGNH hydrolase"/>
    <property type="match status" value="1"/>
</dbReference>
<reference evidence="3 4" key="1">
    <citation type="submission" date="2018-06" db="EMBL/GenBank/DDBJ databases">
        <title>Noncontiguous genome sequence of Ruminococcaceae bacterium ASD2818.</title>
        <authorList>
            <person name="Chaplin A.V."/>
            <person name="Sokolova S.R."/>
            <person name="Kochetkova T.O."/>
            <person name="Goltsov A.Y."/>
            <person name="Trofimov D.Y."/>
            <person name="Efimov B.A."/>
        </authorList>
    </citation>
    <scope>NUCLEOTIDE SEQUENCE [LARGE SCALE GENOMIC DNA]</scope>
    <source>
        <strain evidence="3 4">ASD2818</strain>
    </source>
</reference>
<dbReference type="InterPro" id="IPR036514">
    <property type="entry name" value="SGNH_hydro_sf"/>
</dbReference>
<feature type="domain" description="SGNH hydrolase-type esterase N-terminal" evidence="2">
    <location>
        <begin position="24"/>
        <end position="168"/>
    </location>
</feature>
<dbReference type="Gene3D" id="2.60.120.260">
    <property type="entry name" value="Galactose-binding domain-like"/>
    <property type="match status" value="1"/>
</dbReference>
<dbReference type="InterPro" id="IPR032740">
    <property type="entry name" value="GxDLY"/>
</dbReference>
<evidence type="ECO:0000313" key="3">
    <source>
        <dbReference type="EMBL" id="RAQ28509.1"/>
    </source>
</evidence>
<dbReference type="Pfam" id="PF14606">
    <property type="entry name" value="Lipase_GDSL_3"/>
    <property type="match status" value="1"/>
</dbReference>
<accession>A0A328UB12</accession>
<keyword evidence="4" id="KW-1185">Reference proteome</keyword>
<proteinExistence type="predicted"/>
<dbReference type="Pfam" id="PF14607">
    <property type="entry name" value="GxDLY"/>
    <property type="match status" value="1"/>
</dbReference>
<feature type="domain" description="SGNH hydrolase-type esterase" evidence="1">
    <location>
        <begin position="179"/>
        <end position="350"/>
    </location>
</feature>
<dbReference type="AlphaFoldDB" id="A0A328UB12"/>
<evidence type="ECO:0000259" key="2">
    <source>
        <dbReference type="Pfam" id="PF14607"/>
    </source>
</evidence>
<organism evidence="3 4">
    <name type="scientific">Hydrogeniiclostridium mannosilyticum</name>
    <dbReference type="NCBI Taxonomy" id="2764322"/>
    <lineage>
        <taxon>Bacteria</taxon>
        <taxon>Bacillati</taxon>
        <taxon>Bacillota</taxon>
        <taxon>Clostridia</taxon>
        <taxon>Eubacteriales</taxon>
        <taxon>Acutalibacteraceae</taxon>
        <taxon>Hydrogeniiclostridium</taxon>
    </lineage>
</organism>
<evidence type="ECO:0008006" key="5">
    <source>
        <dbReference type="Google" id="ProtNLM"/>
    </source>
</evidence>
<dbReference type="Proteomes" id="UP000249377">
    <property type="component" value="Unassembled WGS sequence"/>
</dbReference>